<accession>A0A1J8QKM8</accession>
<evidence type="ECO:0008006" key="3">
    <source>
        <dbReference type="Google" id="ProtNLM"/>
    </source>
</evidence>
<gene>
    <name evidence="1" type="ORF">AZE42_01789</name>
</gene>
<name>A0A1J8QKM8_9AGAM</name>
<comment type="caution">
    <text evidence="1">The sequence shown here is derived from an EMBL/GenBank/DDBJ whole genome shotgun (WGS) entry which is preliminary data.</text>
</comment>
<dbReference type="Proteomes" id="UP000183567">
    <property type="component" value="Unassembled WGS sequence"/>
</dbReference>
<feature type="non-terminal residue" evidence="1">
    <location>
        <position position="1"/>
    </location>
</feature>
<dbReference type="AlphaFoldDB" id="A0A1J8QKM8"/>
<organism evidence="1 2">
    <name type="scientific">Rhizopogon vesiculosus</name>
    <dbReference type="NCBI Taxonomy" id="180088"/>
    <lineage>
        <taxon>Eukaryota</taxon>
        <taxon>Fungi</taxon>
        <taxon>Dikarya</taxon>
        <taxon>Basidiomycota</taxon>
        <taxon>Agaricomycotina</taxon>
        <taxon>Agaricomycetes</taxon>
        <taxon>Agaricomycetidae</taxon>
        <taxon>Boletales</taxon>
        <taxon>Suillineae</taxon>
        <taxon>Rhizopogonaceae</taxon>
        <taxon>Rhizopogon</taxon>
    </lineage>
</organism>
<reference evidence="1 2" key="1">
    <citation type="submission" date="2016-03" db="EMBL/GenBank/DDBJ databases">
        <title>Comparative genomics of the ectomycorrhizal sister species Rhizopogon vinicolor and Rhizopogon vesiculosus (Basidiomycota: Boletales) reveals a divergence of the mating type B locus.</title>
        <authorList>
            <person name="Mujic A.B."/>
            <person name="Kuo A."/>
            <person name="Tritt A."/>
            <person name="Lipzen A."/>
            <person name="Chen C."/>
            <person name="Johnson J."/>
            <person name="Sharma A."/>
            <person name="Barry K."/>
            <person name="Grigoriev I.V."/>
            <person name="Spatafora J.W."/>
        </authorList>
    </citation>
    <scope>NUCLEOTIDE SEQUENCE [LARGE SCALE GENOMIC DNA]</scope>
    <source>
        <strain evidence="1 2">AM-OR11-056</strain>
    </source>
</reference>
<dbReference type="STRING" id="180088.A0A1J8QKM8"/>
<dbReference type="EMBL" id="LVVM01000096">
    <property type="protein sequence ID" value="OJA21517.1"/>
    <property type="molecule type" value="Genomic_DNA"/>
</dbReference>
<sequence>SLLTSSTTGAFAFFGPGDFQDLYTSLSAPNANCRLHFAGEAISTRHAWVVGALDSAWRAVFEYLLLSYKGHKRNDKLNHFFALWGRNVEWAQLPTKPIHRDGSGGLTIFGDGNGRLPTEGDGSERIGPEDNLLGVHMRYTYAAELSGDIKF</sequence>
<evidence type="ECO:0000313" key="1">
    <source>
        <dbReference type="EMBL" id="OJA21517.1"/>
    </source>
</evidence>
<dbReference type="Gene3D" id="1.10.10.1620">
    <property type="match status" value="1"/>
</dbReference>
<keyword evidence="2" id="KW-1185">Reference proteome</keyword>
<dbReference type="OrthoDB" id="7777654at2759"/>
<evidence type="ECO:0000313" key="2">
    <source>
        <dbReference type="Proteomes" id="UP000183567"/>
    </source>
</evidence>
<protein>
    <recommendedName>
        <fullName evidence="3">Amine oxidase domain-containing protein</fullName>
    </recommendedName>
</protein>
<proteinExistence type="predicted"/>